<organism evidence="1">
    <name type="scientific">Xanthomonas hortorum pv. gardneri</name>
    <dbReference type="NCBI Taxonomy" id="2754056"/>
    <lineage>
        <taxon>Bacteria</taxon>
        <taxon>Pseudomonadati</taxon>
        <taxon>Pseudomonadota</taxon>
        <taxon>Gammaproteobacteria</taxon>
        <taxon>Lysobacterales</taxon>
        <taxon>Lysobacteraceae</taxon>
        <taxon>Xanthomonas</taxon>
    </lineage>
</organism>
<evidence type="ECO:0008006" key="2">
    <source>
        <dbReference type="Google" id="ProtNLM"/>
    </source>
</evidence>
<gene>
    <name evidence="1" type="ORF">CFBP8129_11880</name>
</gene>
<name>A0A6V7CBM6_9XANT</name>
<dbReference type="EMBL" id="LR828253">
    <property type="protein sequence ID" value="CAD0313621.1"/>
    <property type="molecule type" value="Genomic_DNA"/>
</dbReference>
<sequence>MIHGRARRPESGASLRTALAHRISLATPGLAVLMLVAAVSGCATSSRSKSTSATSPTPMSAVPAERFLAALATHCGQAFAGRVLVDTPVSATPSAFAGKPLVMHVRGCDDPARELRVPFHVGDDHSRTWVLTRTATGLRLKHDHRHADGSADALTQYGGATIDAGSASRQEFPVDAESIALFKRLGSTASLSNTWAMEIQPGRSVVYELSRPGGRLFRVEFDLTQPVALPPAPWGS</sequence>
<reference evidence="1" key="1">
    <citation type="submission" date="2020-07" db="EMBL/GenBank/DDBJ databases">
        <authorList>
            <person name="Pothier F. J."/>
        </authorList>
    </citation>
    <scope>NUCLEOTIDE SEQUENCE</scope>
    <source>
        <strain evidence="1">CFBP 8129</strain>
    </source>
</reference>
<dbReference type="AlphaFoldDB" id="A0A6V7CBM6"/>
<proteinExistence type="predicted"/>
<evidence type="ECO:0000313" key="1">
    <source>
        <dbReference type="EMBL" id="CAD0313613.1"/>
    </source>
</evidence>
<protein>
    <recommendedName>
        <fullName evidence="2">Secreted protein</fullName>
    </recommendedName>
</protein>
<accession>A0A6V7CBM6</accession>
<dbReference type="EMBL" id="LR828253">
    <property type="protein sequence ID" value="CAD0313613.1"/>
    <property type="molecule type" value="Genomic_DNA"/>
</dbReference>